<keyword evidence="2" id="KW-1185">Reference proteome</keyword>
<reference evidence="1 2" key="1">
    <citation type="submission" date="2024-04" db="EMBL/GenBank/DDBJ databases">
        <authorList>
            <person name="Waldvogel A.-M."/>
            <person name="Schoenle A."/>
        </authorList>
    </citation>
    <scope>NUCLEOTIDE SEQUENCE [LARGE SCALE GENOMIC DNA]</scope>
</reference>
<evidence type="ECO:0000313" key="2">
    <source>
        <dbReference type="Proteomes" id="UP001497482"/>
    </source>
</evidence>
<organism evidence="1 2">
    <name type="scientific">Knipowitschia caucasica</name>
    <name type="common">Caucasian dwarf goby</name>
    <name type="synonym">Pomatoschistus caucasicus</name>
    <dbReference type="NCBI Taxonomy" id="637954"/>
    <lineage>
        <taxon>Eukaryota</taxon>
        <taxon>Metazoa</taxon>
        <taxon>Chordata</taxon>
        <taxon>Craniata</taxon>
        <taxon>Vertebrata</taxon>
        <taxon>Euteleostomi</taxon>
        <taxon>Actinopterygii</taxon>
        <taxon>Neopterygii</taxon>
        <taxon>Teleostei</taxon>
        <taxon>Neoteleostei</taxon>
        <taxon>Acanthomorphata</taxon>
        <taxon>Gobiaria</taxon>
        <taxon>Gobiiformes</taxon>
        <taxon>Gobioidei</taxon>
        <taxon>Gobiidae</taxon>
        <taxon>Gobiinae</taxon>
        <taxon>Knipowitschia</taxon>
    </lineage>
</organism>
<dbReference type="AlphaFoldDB" id="A0AAV2KXL7"/>
<protein>
    <submittedName>
        <fullName evidence="1">Uncharacterized protein</fullName>
    </submittedName>
</protein>
<name>A0AAV2KXL7_KNICA</name>
<dbReference type="EMBL" id="OZ035824">
    <property type="protein sequence ID" value="CAL1592792.1"/>
    <property type="molecule type" value="Genomic_DNA"/>
</dbReference>
<gene>
    <name evidence="1" type="ORF">KC01_LOCUS21998</name>
</gene>
<accession>A0AAV2KXL7</accession>
<sequence length="231" mass="25483">MQKVWRDAFAKCSCIDAVASRDGFLGNVRLASRKSVTVPPSSELLVWGRAESEPRGANYCAMVEAMPDAGAIGVAKSLVVVKDGSLPLRVCNPHSYSVSLSRFEKLGRLSSIEDGDVHGAEDLCLSLVEEGVVEVSLINTAVSHPGPELPPEVGDLSDRADLTAQQREQLRTLLAKWEKVFAQHKDNFERTNLVQHKTPTGDSAPVRERYRPITRYFRHSRRAPPQARILV</sequence>
<proteinExistence type="predicted"/>
<dbReference type="Proteomes" id="UP001497482">
    <property type="component" value="Chromosome 2"/>
</dbReference>
<evidence type="ECO:0000313" key="1">
    <source>
        <dbReference type="EMBL" id="CAL1592792.1"/>
    </source>
</evidence>